<evidence type="ECO:0008006" key="3">
    <source>
        <dbReference type="Google" id="ProtNLM"/>
    </source>
</evidence>
<accession>A0A2R8BYZ8</accession>
<proteinExistence type="predicted"/>
<dbReference type="OrthoDB" id="7867799at2"/>
<evidence type="ECO:0000313" key="2">
    <source>
        <dbReference type="Proteomes" id="UP000244912"/>
    </source>
</evidence>
<dbReference type="Proteomes" id="UP000244912">
    <property type="component" value="Unassembled WGS sequence"/>
</dbReference>
<organism evidence="1 2">
    <name type="scientific">Palleronia abyssalis</name>
    <dbReference type="NCBI Taxonomy" id="1501240"/>
    <lineage>
        <taxon>Bacteria</taxon>
        <taxon>Pseudomonadati</taxon>
        <taxon>Pseudomonadota</taxon>
        <taxon>Alphaproteobacteria</taxon>
        <taxon>Rhodobacterales</taxon>
        <taxon>Roseobacteraceae</taxon>
        <taxon>Palleronia</taxon>
    </lineage>
</organism>
<gene>
    <name evidence="1" type="ORF">PAA8504_03231</name>
</gene>
<protein>
    <recommendedName>
        <fullName evidence="3">DUF1127 domain-containing protein</fullName>
    </recommendedName>
</protein>
<reference evidence="1 2" key="1">
    <citation type="submission" date="2018-03" db="EMBL/GenBank/DDBJ databases">
        <authorList>
            <person name="Keele B.F."/>
        </authorList>
    </citation>
    <scope>NUCLEOTIDE SEQUENCE [LARGE SCALE GENOMIC DNA]</scope>
    <source>
        <strain evidence="1 2">CECT 8504</strain>
    </source>
</reference>
<name>A0A2R8BYZ8_9RHOB</name>
<dbReference type="AlphaFoldDB" id="A0A2R8BYZ8"/>
<dbReference type="RefSeq" id="WP_108895177.1">
    <property type="nucleotide sequence ID" value="NZ_ONZF01000008.1"/>
</dbReference>
<sequence>MAYVQTHSAEFQSSRPSFLSRARAAIARGFAYWIEANSRADRIAALEAKSDADLARMDLRREDIVRHVFRDRMVF</sequence>
<keyword evidence="2" id="KW-1185">Reference proteome</keyword>
<dbReference type="EMBL" id="ONZF01000008">
    <property type="protein sequence ID" value="SPJ25380.1"/>
    <property type="molecule type" value="Genomic_DNA"/>
</dbReference>
<evidence type="ECO:0000313" key="1">
    <source>
        <dbReference type="EMBL" id="SPJ25380.1"/>
    </source>
</evidence>